<comment type="caution">
    <text evidence="1">The sequence shown here is derived from an EMBL/GenBank/DDBJ whole genome shotgun (WGS) entry which is preliminary data.</text>
</comment>
<dbReference type="EMBL" id="BJUN01000014">
    <property type="protein sequence ID" value="GEK59478.1"/>
    <property type="molecule type" value="Genomic_DNA"/>
</dbReference>
<name>A0A510Y7X1_MARHA</name>
<organism evidence="1 2">
    <name type="scientific">Marinococcus halophilus</name>
    <dbReference type="NCBI Taxonomy" id="1371"/>
    <lineage>
        <taxon>Bacteria</taxon>
        <taxon>Bacillati</taxon>
        <taxon>Bacillota</taxon>
        <taxon>Bacilli</taxon>
        <taxon>Bacillales</taxon>
        <taxon>Bacillaceae</taxon>
        <taxon>Marinococcus</taxon>
    </lineage>
</organism>
<evidence type="ECO:0000313" key="2">
    <source>
        <dbReference type="Proteomes" id="UP000321051"/>
    </source>
</evidence>
<proteinExistence type="predicted"/>
<dbReference type="Proteomes" id="UP000321051">
    <property type="component" value="Unassembled WGS sequence"/>
</dbReference>
<sequence>MVYLRHICLDQKLISFQEAILKFQKNCTTRTWEVVIENGKHFFFEEPNNHFCFILEAVDINGRVYRGPCVIEFVAQMLNTVHLQGIRPLQVLS</sequence>
<dbReference type="AlphaFoldDB" id="A0A510Y7X1"/>
<dbReference type="STRING" id="1371.GCA_900166605_01102"/>
<evidence type="ECO:0000313" key="1">
    <source>
        <dbReference type="EMBL" id="GEK59478.1"/>
    </source>
</evidence>
<keyword evidence="2" id="KW-1185">Reference proteome</keyword>
<dbReference type="RefSeq" id="WP_094908653.1">
    <property type="nucleotide sequence ID" value="NZ_BJUN01000014.1"/>
</dbReference>
<gene>
    <name evidence="1" type="ORF">MHA01_23830</name>
</gene>
<accession>A0A510Y7X1</accession>
<reference evidence="1 2" key="1">
    <citation type="submission" date="2019-07" db="EMBL/GenBank/DDBJ databases">
        <title>Whole genome shotgun sequence of Marinococcus halophilus NBRC 102359.</title>
        <authorList>
            <person name="Hosoyama A."/>
            <person name="Uohara A."/>
            <person name="Ohji S."/>
            <person name="Ichikawa N."/>
        </authorList>
    </citation>
    <scope>NUCLEOTIDE SEQUENCE [LARGE SCALE GENOMIC DNA]</scope>
    <source>
        <strain evidence="1 2">NBRC 102359</strain>
    </source>
</reference>
<protein>
    <submittedName>
        <fullName evidence="1">Uncharacterized protein</fullName>
    </submittedName>
</protein>
<dbReference type="OrthoDB" id="9815856at2"/>